<protein>
    <recommendedName>
        <fullName evidence="4">DNA-directed RNA polymerase</fullName>
    </recommendedName>
</protein>
<gene>
    <name evidence="2" type="ORF">RND81_01G148700</name>
</gene>
<reference evidence="2" key="1">
    <citation type="submission" date="2024-03" db="EMBL/GenBank/DDBJ databases">
        <title>WGS assembly of Saponaria officinalis var. Norfolk2.</title>
        <authorList>
            <person name="Jenkins J."/>
            <person name="Shu S."/>
            <person name="Grimwood J."/>
            <person name="Barry K."/>
            <person name="Goodstein D."/>
            <person name="Schmutz J."/>
            <person name="Leebens-Mack J."/>
            <person name="Osbourn A."/>
        </authorList>
    </citation>
    <scope>NUCLEOTIDE SEQUENCE [LARGE SCALE GENOMIC DNA]</scope>
    <source>
        <strain evidence="2">JIC</strain>
    </source>
</reference>
<dbReference type="Proteomes" id="UP001443914">
    <property type="component" value="Unassembled WGS sequence"/>
</dbReference>
<keyword evidence="3" id="KW-1185">Reference proteome</keyword>
<sequence>MGSNKRVTDLFNEKVRVRLFGLSSSNSSISSGSEHEGEYDVSPSPSPCLSYLVQNFLEDESRADDKEAVQAVTSRENDSDSDSDSFLRADPTALINDVVHPTLFNNADRFRNKLVGHVTKSVEIFAFFRKNNKAMFHRNLMAYLREIGYNAGVCKAKWTSSGNLKAGNYEYIDVISPGNDVRYIIDTEFSGEFEIARESEDYKKLRNSLPRILTSKPDDVKKIVRLMCDEARRSMKINGLTLPPWRKNRYMQLKWLGPYRRSTSHFSPPTAVSSAVVGGFPVICRAVGFDVGGDGGGLMIPPVTRTR</sequence>
<dbReference type="PANTHER" id="PTHR31579:SF84">
    <property type="entry name" value="F21O3.6 PROTEIN"/>
    <property type="match status" value="1"/>
</dbReference>
<accession>A0AAW1N7L9</accession>
<evidence type="ECO:0008006" key="4">
    <source>
        <dbReference type="Google" id="ProtNLM"/>
    </source>
</evidence>
<dbReference type="InterPro" id="IPR006502">
    <property type="entry name" value="PDDEXK-like"/>
</dbReference>
<feature type="region of interest" description="Disordered" evidence="1">
    <location>
        <begin position="24"/>
        <end position="45"/>
    </location>
</feature>
<evidence type="ECO:0000313" key="3">
    <source>
        <dbReference type="Proteomes" id="UP001443914"/>
    </source>
</evidence>
<evidence type="ECO:0000256" key="1">
    <source>
        <dbReference type="SAM" id="MobiDB-lite"/>
    </source>
</evidence>
<dbReference type="PANTHER" id="PTHR31579">
    <property type="entry name" value="OS03G0796600 PROTEIN"/>
    <property type="match status" value="1"/>
</dbReference>
<dbReference type="AlphaFoldDB" id="A0AAW1N7L9"/>
<dbReference type="Pfam" id="PF04720">
    <property type="entry name" value="PDDEXK_6"/>
    <property type="match status" value="1"/>
</dbReference>
<organism evidence="2 3">
    <name type="scientific">Saponaria officinalis</name>
    <name type="common">Common soapwort</name>
    <name type="synonym">Lychnis saponaria</name>
    <dbReference type="NCBI Taxonomy" id="3572"/>
    <lineage>
        <taxon>Eukaryota</taxon>
        <taxon>Viridiplantae</taxon>
        <taxon>Streptophyta</taxon>
        <taxon>Embryophyta</taxon>
        <taxon>Tracheophyta</taxon>
        <taxon>Spermatophyta</taxon>
        <taxon>Magnoliopsida</taxon>
        <taxon>eudicotyledons</taxon>
        <taxon>Gunneridae</taxon>
        <taxon>Pentapetalae</taxon>
        <taxon>Caryophyllales</taxon>
        <taxon>Caryophyllaceae</taxon>
        <taxon>Caryophylleae</taxon>
        <taxon>Saponaria</taxon>
    </lineage>
</organism>
<feature type="region of interest" description="Disordered" evidence="1">
    <location>
        <begin position="64"/>
        <end position="85"/>
    </location>
</feature>
<dbReference type="NCBIfam" id="TIGR01615">
    <property type="entry name" value="A_thal_3542"/>
    <property type="match status" value="1"/>
</dbReference>
<proteinExistence type="predicted"/>
<evidence type="ECO:0000313" key="2">
    <source>
        <dbReference type="EMBL" id="KAK9757215.1"/>
    </source>
</evidence>
<comment type="caution">
    <text evidence="2">The sequence shown here is derived from an EMBL/GenBank/DDBJ whole genome shotgun (WGS) entry which is preliminary data.</text>
</comment>
<name>A0AAW1N7L9_SAPOF</name>
<dbReference type="EMBL" id="JBDFQZ010000001">
    <property type="protein sequence ID" value="KAK9757215.1"/>
    <property type="molecule type" value="Genomic_DNA"/>
</dbReference>